<dbReference type="OrthoDB" id="543645at2759"/>
<keyword evidence="2" id="KW-0812">Transmembrane</keyword>
<accession>A0A835XH82</accession>
<evidence type="ECO:0000313" key="5">
    <source>
        <dbReference type="Proteomes" id="UP000612055"/>
    </source>
</evidence>
<protein>
    <submittedName>
        <fullName evidence="4">Uncharacterized protein</fullName>
    </submittedName>
</protein>
<feature type="transmembrane region" description="Helical" evidence="2">
    <location>
        <begin position="1321"/>
        <end position="1344"/>
    </location>
</feature>
<keyword evidence="3" id="KW-0732">Signal</keyword>
<comment type="caution">
    <text evidence="4">The sequence shown here is derived from an EMBL/GenBank/DDBJ whole genome shotgun (WGS) entry which is preliminary data.</text>
</comment>
<feature type="signal peptide" evidence="3">
    <location>
        <begin position="1"/>
        <end position="22"/>
    </location>
</feature>
<feature type="chain" id="PRO_5032904049" evidence="3">
    <location>
        <begin position="23"/>
        <end position="1489"/>
    </location>
</feature>
<feature type="region of interest" description="Disordered" evidence="1">
    <location>
        <begin position="475"/>
        <end position="495"/>
    </location>
</feature>
<feature type="transmembrane region" description="Helical" evidence="2">
    <location>
        <begin position="76"/>
        <end position="96"/>
    </location>
</feature>
<feature type="transmembrane region" description="Helical" evidence="2">
    <location>
        <begin position="191"/>
        <end position="215"/>
    </location>
</feature>
<feature type="region of interest" description="Disordered" evidence="1">
    <location>
        <begin position="1212"/>
        <end position="1240"/>
    </location>
</feature>
<evidence type="ECO:0000256" key="3">
    <source>
        <dbReference type="SAM" id="SignalP"/>
    </source>
</evidence>
<organism evidence="4 5">
    <name type="scientific">Edaphochlamys debaryana</name>
    <dbReference type="NCBI Taxonomy" id="47281"/>
    <lineage>
        <taxon>Eukaryota</taxon>
        <taxon>Viridiplantae</taxon>
        <taxon>Chlorophyta</taxon>
        <taxon>core chlorophytes</taxon>
        <taxon>Chlorophyceae</taxon>
        <taxon>CS clade</taxon>
        <taxon>Chlamydomonadales</taxon>
        <taxon>Chlamydomonadales incertae sedis</taxon>
        <taxon>Edaphochlamys</taxon>
    </lineage>
</organism>
<feature type="region of interest" description="Disordered" evidence="1">
    <location>
        <begin position="812"/>
        <end position="850"/>
    </location>
</feature>
<feature type="transmembrane region" description="Helical" evidence="2">
    <location>
        <begin position="1429"/>
        <end position="1450"/>
    </location>
</feature>
<evidence type="ECO:0000313" key="4">
    <source>
        <dbReference type="EMBL" id="KAG2483300.1"/>
    </source>
</evidence>
<evidence type="ECO:0000256" key="2">
    <source>
        <dbReference type="SAM" id="Phobius"/>
    </source>
</evidence>
<feature type="transmembrane region" description="Helical" evidence="2">
    <location>
        <begin position="108"/>
        <end position="131"/>
    </location>
</feature>
<feature type="transmembrane region" description="Helical" evidence="2">
    <location>
        <begin position="158"/>
        <end position="179"/>
    </location>
</feature>
<dbReference type="Gene3D" id="1.25.40.20">
    <property type="entry name" value="Ankyrin repeat-containing domain"/>
    <property type="match status" value="1"/>
</dbReference>
<proteinExistence type="predicted"/>
<feature type="transmembrane region" description="Helical" evidence="2">
    <location>
        <begin position="1289"/>
        <end position="1309"/>
    </location>
</feature>
<dbReference type="InterPro" id="IPR036770">
    <property type="entry name" value="Ankyrin_rpt-contain_sf"/>
</dbReference>
<feature type="compositionally biased region" description="Gly residues" evidence="1">
    <location>
        <begin position="830"/>
        <end position="844"/>
    </location>
</feature>
<dbReference type="EMBL" id="JAEHOE010000181">
    <property type="protein sequence ID" value="KAG2483300.1"/>
    <property type="molecule type" value="Genomic_DNA"/>
</dbReference>
<gene>
    <name evidence="4" type="ORF">HYH03_017803</name>
</gene>
<keyword evidence="5" id="KW-1185">Reference proteome</keyword>
<keyword evidence="2" id="KW-0472">Membrane</keyword>
<evidence type="ECO:0000256" key="1">
    <source>
        <dbReference type="SAM" id="MobiDB-lite"/>
    </source>
</evidence>
<feature type="compositionally biased region" description="Low complexity" evidence="1">
    <location>
        <begin position="1230"/>
        <end position="1240"/>
    </location>
</feature>
<name>A0A835XH82_9CHLO</name>
<reference evidence="4" key="1">
    <citation type="journal article" date="2020" name="bioRxiv">
        <title>Comparative genomics of Chlamydomonas.</title>
        <authorList>
            <person name="Craig R.J."/>
            <person name="Hasan A.R."/>
            <person name="Ness R.W."/>
            <person name="Keightley P.D."/>
        </authorList>
    </citation>
    <scope>NUCLEOTIDE SEQUENCE</scope>
    <source>
        <strain evidence="4">CCAP 11/70</strain>
    </source>
</reference>
<dbReference type="Proteomes" id="UP000612055">
    <property type="component" value="Unassembled WGS sequence"/>
</dbReference>
<dbReference type="SUPFAM" id="SSF48403">
    <property type="entry name" value="Ankyrin repeat"/>
    <property type="match status" value="1"/>
</dbReference>
<sequence length="1489" mass="152180">MIVCQLLFFLNHIRLLLDAGHCSPPAGSTGLQSPISVPSALAAYPCSAGTPARLGFVAAHAGGALSAAFALPLGELWVPVVTVAILLQLHAILLLPSRLYLAYARRPCMAAVGLLPKVVSLVSFLAFPAVAPSSYFSTYLPLEGAITVWQQLVYNYPFWPGMVVLTAHCALSTLTCLWVGTATVAAAPSTAPLFSVPWVLLQTYFSAGLAAAVSLQQNPAVAQTLLAALRAGGGNSATTAVSAAGGSAESDAARLAQAAHKLQLLNSSSLGRSMSSCGGGLDMLASLGSFLSSAGSSTAPSAAPSAPGSGDNQAAAAMAKAAAAAAAGGSRQAGPSCAGPCGGAGACVATPPQHYLHRDQVRDASRMMPSALQQHQHMLQLQLQLQAQAQAQAHAMRPPQQFTLHAQAHMAHHRVEPYSAFALASAGASSASTLVSSHAGVASIQASAAKLGAATQAPFAPGDPMAAAQLGVPAPMQPRAQQTSAPAQRMAAPTPPSLAFSLKQPTGLSKLTIVEDQEFQGPPAAALSNSLAAVHALAARQGRHQRYRSRAPPQRVYMKIPWAEPDQLPRNFLERLNMALSEGVDCMAVGVAARAGCIELVFDVVQRGNRGATAAAAAAMGIMIAGVDSGTSTGYKLAGGQGANDVADLLWSGGSGRMAVAAVGADATGSADGAGVGLGTMMESHSALEEAACGRLFISKWNHVTRAWIPEKAECIRPSDVPRITSVDPPCVLVSRQSGVPVAPQPVAAVTLTVSNADSSPAFSARCRGRYLSIVTCPLRPLGTTWPSMASGSQSLPVRTSPLPLSCVTGNWDDSAVNGSPPSAAPNGTGDVGVKGGEGEGGSSGDDSAFRLGSVRPGMASVRLELPAGLPSNGLMVLECKVGKLLSNWRPIIVTDDAQLAAELSSLAAPPAASGSSANESVHGDAVNSDDLFTDLGLWLDFVEVLGLNSREGGRTPADNAAVSLAPGSADLGHGLAALYATERYKSHMAGIAVSLLEFAVDRGWTHIASVLVSQLLAAGVSWAEVLGRCSGGLTLLHRAVRSAHEGMVAQVVRWGEENGTPFDWQAACQPGDVSGEISPTADNNGAGVTPLHLAAALPDGGRLAERILREYEAACSLWASALDRHGMRPLDCARASGHTHLITGSWTATAAAAGSAVQAPAGLASVAAPAAVVSSGGGDDAGEGSSASMTESMALSGASSYVGAAAGAAGISATPSPRATARRRRGDAESPASALLSPGASVMPSGAGVAAAQQSRSMLLEVAAAFAAPMVNSVESEASYVKAVGMRYVMWSCGYLVYQVSMVTAVAGRMVKEGRAHEMVGMLIFCAPHVLSAVLVCVNYAAWLRCREVLCALVTITRSSAKLLPVLGLLPYPHSSTTYMTWGMDVLLEGVAPAFFEQVRAPFALLLRLFEGVATGLLYQRLGVVPSLPYALSYGLCWTLCCGLLTASLDVRHRAMKLGQEGTCGGSAAEGAARPGGSAVQRYAKKLI</sequence>
<keyword evidence="2" id="KW-1133">Transmembrane helix</keyword>